<feature type="transmembrane region" description="Helical" evidence="1">
    <location>
        <begin position="247"/>
        <end position="265"/>
    </location>
</feature>
<feature type="transmembrane region" description="Helical" evidence="1">
    <location>
        <begin position="126"/>
        <end position="150"/>
    </location>
</feature>
<dbReference type="AlphaFoldDB" id="A0AAE3MXN0"/>
<sequence length="463" mass="48405">MPSFSRAASVLSRSLILLLAAAVLLAHIGGVRAASDVALAALVAFVILEWRNLPRLARLFAAGSVVAVVAVLWLRPDATAQIVSAMRQSTTFACLLAMLGVLRYPARRSRLVARAAAWLVSRRPRHAYAALSFGGHFLSLLFNVGILPLIGDMIRKAGGRFGEGEPGREMMLAGMRGMSLMTIWSPMGIGFAIVTTSTAGLDPVKFLFVAFAAAMILLAVSCLTATPVESSMSDEEAAAAKDLSVMPLLRILAACLALMVMTIVLHDLLSVSFIVATILILPVFSVVWLLLEGDGSGQPATTTLRIGMKGIFATLADMRTEATFFAAATVIGAALTIFISAVPGWDSIAESRSAGLPILILCLLAVPVTAALAIPHTIVIVLAAQLFGHSPLGAGHPMALALALTIGWSLAIAVSPVSATTLITAAQAGVRSHVVGLVWNRRYVLIQAAVSIVMVSLAYVAGI</sequence>
<feature type="transmembrane region" description="Helical" evidence="1">
    <location>
        <begin position="271"/>
        <end position="291"/>
    </location>
</feature>
<dbReference type="EMBL" id="JANFPI010000001">
    <property type="protein sequence ID" value="MCX8995565.1"/>
    <property type="molecule type" value="Genomic_DNA"/>
</dbReference>
<accession>A0AAE3MXN0</accession>
<reference evidence="2" key="1">
    <citation type="submission" date="2022-07" db="EMBL/GenBank/DDBJ databases">
        <title>Ectorhizobium quercum gen.nov., sp. nov.</title>
        <authorList>
            <person name="Ma T."/>
            <person name="Li Y."/>
        </authorList>
    </citation>
    <scope>NUCLEOTIDE SEQUENCE</scope>
    <source>
        <strain evidence="2">BDR2-2</strain>
    </source>
</reference>
<proteinExistence type="predicted"/>
<keyword evidence="1" id="KW-0812">Transmembrane</keyword>
<evidence type="ECO:0000313" key="2">
    <source>
        <dbReference type="EMBL" id="MCX8995565.1"/>
    </source>
</evidence>
<feature type="transmembrane region" description="Helical" evidence="1">
    <location>
        <begin position="57"/>
        <end position="74"/>
    </location>
</feature>
<feature type="transmembrane region" description="Helical" evidence="1">
    <location>
        <begin position="399"/>
        <end position="423"/>
    </location>
</feature>
<feature type="transmembrane region" description="Helical" evidence="1">
    <location>
        <begin position="443"/>
        <end position="462"/>
    </location>
</feature>
<keyword evidence="1" id="KW-0472">Membrane</keyword>
<dbReference type="RefSeq" id="WP_306409343.1">
    <property type="nucleotide sequence ID" value="NZ_JANFPI010000001.1"/>
</dbReference>
<keyword evidence="1" id="KW-1133">Transmembrane helix</keyword>
<evidence type="ECO:0000313" key="3">
    <source>
        <dbReference type="Proteomes" id="UP001208771"/>
    </source>
</evidence>
<keyword evidence="3" id="KW-1185">Reference proteome</keyword>
<evidence type="ECO:0000256" key="1">
    <source>
        <dbReference type="SAM" id="Phobius"/>
    </source>
</evidence>
<comment type="caution">
    <text evidence="2">The sequence shown here is derived from an EMBL/GenBank/DDBJ whole genome shotgun (WGS) entry which is preliminary data.</text>
</comment>
<organism evidence="2 3">
    <name type="scientific">Ectorhizobium quercum</name>
    <dbReference type="NCBI Taxonomy" id="2965071"/>
    <lineage>
        <taxon>Bacteria</taxon>
        <taxon>Pseudomonadati</taxon>
        <taxon>Pseudomonadota</taxon>
        <taxon>Alphaproteobacteria</taxon>
        <taxon>Hyphomicrobiales</taxon>
        <taxon>Rhizobiaceae</taxon>
        <taxon>Ectorhizobium</taxon>
    </lineage>
</organism>
<dbReference type="Proteomes" id="UP001208771">
    <property type="component" value="Unassembled WGS sequence"/>
</dbReference>
<feature type="transmembrane region" description="Helical" evidence="1">
    <location>
        <begin position="171"/>
        <end position="194"/>
    </location>
</feature>
<protein>
    <submittedName>
        <fullName evidence="2">Uncharacterized protein</fullName>
    </submittedName>
</protein>
<feature type="transmembrane region" description="Helical" evidence="1">
    <location>
        <begin position="206"/>
        <end position="226"/>
    </location>
</feature>
<feature type="transmembrane region" description="Helical" evidence="1">
    <location>
        <begin position="322"/>
        <end position="342"/>
    </location>
</feature>
<feature type="transmembrane region" description="Helical" evidence="1">
    <location>
        <begin position="354"/>
        <end position="387"/>
    </location>
</feature>
<name>A0AAE3MXN0_9HYPH</name>
<gene>
    <name evidence="2" type="ORF">NOF55_00400</name>
</gene>
<feature type="transmembrane region" description="Helical" evidence="1">
    <location>
        <begin position="86"/>
        <end position="106"/>
    </location>
</feature>